<dbReference type="OrthoDB" id="9790031at2"/>
<dbReference type="InterPro" id="IPR023214">
    <property type="entry name" value="HAD_sf"/>
</dbReference>
<dbReference type="PANTHER" id="PTHR10000">
    <property type="entry name" value="PHOSPHOSERINE PHOSPHATASE"/>
    <property type="match status" value="1"/>
</dbReference>
<dbReference type="EMBL" id="CP014873">
    <property type="protein sequence ID" value="ANK61657.1"/>
    <property type="molecule type" value="Genomic_DNA"/>
</dbReference>
<dbReference type="NCBIfam" id="TIGR01484">
    <property type="entry name" value="HAD-SF-IIB"/>
    <property type="match status" value="1"/>
</dbReference>
<reference evidence="1 2" key="1">
    <citation type="submission" date="2016-03" db="EMBL/GenBank/DDBJ databases">
        <title>Pediococcus and Lactobacillus from brewery environment - whole genome sequencing and assembly.</title>
        <authorList>
            <person name="Behr J."/>
            <person name="Geissler A.J."/>
            <person name="Vogel R.F."/>
        </authorList>
    </citation>
    <scope>NUCLEOTIDE SEQUENCE [LARGE SCALE GENOMIC DNA]</scope>
    <source>
        <strain evidence="1 2">TMW 1.1989</strain>
    </source>
</reference>
<dbReference type="Gene3D" id="3.40.50.1000">
    <property type="entry name" value="HAD superfamily/HAD-like"/>
    <property type="match status" value="1"/>
</dbReference>
<dbReference type="PANTHER" id="PTHR10000:SF8">
    <property type="entry name" value="HAD SUPERFAMILY HYDROLASE-LIKE, TYPE 3"/>
    <property type="match status" value="1"/>
</dbReference>
<dbReference type="RefSeq" id="WP_068226081.1">
    <property type="nucleotide sequence ID" value="NZ_CP014623.1"/>
</dbReference>
<dbReference type="SUPFAM" id="SSF56784">
    <property type="entry name" value="HAD-like"/>
    <property type="match status" value="1"/>
</dbReference>
<dbReference type="GO" id="GO:0000287">
    <property type="term" value="F:magnesium ion binding"/>
    <property type="evidence" value="ECO:0007669"/>
    <property type="project" value="TreeGrafter"/>
</dbReference>
<dbReference type="KEGG" id="lbt:AYR52_11235"/>
<dbReference type="InterPro" id="IPR000150">
    <property type="entry name" value="Cof"/>
</dbReference>
<proteinExistence type="predicted"/>
<dbReference type="GO" id="GO:0005829">
    <property type="term" value="C:cytosol"/>
    <property type="evidence" value="ECO:0007669"/>
    <property type="project" value="TreeGrafter"/>
</dbReference>
<dbReference type="CDD" id="cd07516">
    <property type="entry name" value="HAD_Pase"/>
    <property type="match status" value="1"/>
</dbReference>
<keyword evidence="2" id="KW-1185">Reference proteome</keyword>
<dbReference type="GeneID" id="42981025"/>
<organism evidence="1 2">
    <name type="scientific">Loigolactobacillus backii</name>
    <dbReference type="NCBI Taxonomy" id="375175"/>
    <lineage>
        <taxon>Bacteria</taxon>
        <taxon>Bacillati</taxon>
        <taxon>Bacillota</taxon>
        <taxon>Bacilli</taxon>
        <taxon>Lactobacillales</taxon>
        <taxon>Lactobacillaceae</taxon>
        <taxon>Loigolactobacillus</taxon>
    </lineage>
</organism>
<evidence type="ECO:0000313" key="2">
    <source>
        <dbReference type="Proteomes" id="UP000078582"/>
    </source>
</evidence>
<sequence length="270" mass="29749">MIKMIALDLDGTLLTSQLTISLRTRQILYRLRQHGIYIVLCTGRAINAIVPYLNDLNLFQADDFSINFNGAVVSNNVTQEALVQSALSKDDLRPLYRLAQKIQAPLDVLDFKRVYSLSELPQSTYQAALGQLLEFVPTTFATLSAGPFAKVVSKSNAKMTDQLALQIPETFHHQFHIVRSLPNELEFLKPGVDKATGLSQLLTHLNLSPANLMAFGNEQNDIGMLQLAQVGVVMANAPAAIKTYGSALTTSNDEDGVADFLTQYFTFLNN</sequence>
<accession>A0A192H091</accession>
<gene>
    <name evidence="1" type="ORF">AYR53_02090</name>
</gene>
<evidence type="ECO:0000313" key="1">
    <source>
        <dbReference type="EMBL" id="ANK61657.1"/>
    </source>
</evidence>
<dbReference type="NCBIfam" id="TIGR00099">
    <property type="entry name" value="Cof-subfamily"/>
    <property type="match status" value="1"/>
</dbReference>
<dbReference type="GO" id="GO:0016791">
    <property type="term" value="F:phosphatase activity"/>
    <property type="evidence" value="ECO:0007669"/>
    <property type="project" value="TreeGrafter"/>
</dbReference>
<dbReference type="SFLD" id="SFLDS00003">
    <property type="entry name" value="Haloacid_Dehalogenase"/>
    <property type="match status" value="1"/>
</dbReference>
<dbReference type="SFLD" id="SFLDG01140">
    <property type="entry name" value="C2.B:_Phosphomannomutase_and_P"/>
    <property type="match status" value="1"/>
</dbReference>
<dbReference type="Pfam" id="PF08282">
    <property type="entry name" value="Hydrolase_3"/>
    <property type="match status" value="1"/>
</dbReference>
<protein>
    <submittedName>
        <fullName evidence="1">Uncharacterized protein</fullName>
    </submittedName>
</protein>
<dbReference type="AlphaFoldDB" id="A0A192H091"/>
<dbReference type="Gene3D" id="3.30.1240.10">
    <property type="match status" value="1"/>
</dbReference>
<dbReference type="InterPro" id="IPR036412">
    <property type="entry name" value="HAD-like_sf"/>
</dbReference>
<dbReference type="InterPro" id="IPR006379">
    <property type="entry name" value="HAD-SF_hydro_IIB"/>
</dbReference>
<name>A0A192H091_9LACO</name>
<dbReference type="Proteomes" id="UP000078582">
    <property type="component" value="Chromosome"/>
</dbReference>